<dbReference type="Proteomes" id="UP000001075">
    <property type="component" value="Unassembled WGS sequence"/>
</dbReference>
<dbReference type="InterPro" id="IPR052100">
    <property type="entry name" value="SV-ATPase_mito-regulator"/>
</dbReference>
<dbReference type="GO" id="GO:0016491">
    <property type="term" value="F:oxidoreductase activity"/>
    <property type="evidence" value="ECO:0007669"/>
    <property type="project" value="UniProtKB-KW"/>
</dbReference>
<dbReference type="Gene3D" id="3.90.180.10">
    <property type="entry name" value="Medium-chain alcohol dehydrogenases, catalytic domain"/>
    <property type="match status" value="1"/>
</dbReference>
<dbReference type="SUPFAM" id="SSF51735">
    <property type="entry name" value="NAD(P)-binding Rossmann-fold domains"/>
    <property type="match status" value="1"/>
</dbReference>
<dbReference type="Gene3D" id="3.10.100.10">
    <property type="entry name" value="Mannose-Binding Protein A, subunit A"/>
    <property type="match status" value="1"/>
</dbReference>
<dbReference type="SUPFAM" id="SSF50129">
    <property type="entry name" value="GroES-like"/>
    <property type="match status" value="1"/>
</dbReference>
<keyword evidence="3" id="KW-0560">Oxidoreductase</keyword>
<dbReference type="FunFam" id="3.10.100.10:FF:000010">
    <property type="entry name" value="C-type lectin domain family 3 member A"/>
    <property type="match status" value="1"/>
</dbReference>
<dbReference type="SMART" id="SM00829">
    <property type="entry name" value="PKS_ER"/>
    <property type="match status" value="1"/>
</dbReference>
<dbReference type="InterPro" id="IPR020843">
    <property type="entry name" value="ER"/>
</dbReference>
<dbReference type="FunCoup" id="G3H962">
    <property type="interactions" value="170"/>
</dbReference>
<dbReference type="InterPro" id="IPR016186">
    <property type="entry name" value="C-type_lectin-like/link_sf"/>
</dbReference>
<dbReference type="PANTHER" id="PTHR44054:SF2">
    <property type="entry name" value="SYNAPTIC VESICLE MEMBRANE PROTEIN VAT-1 HOMOLOG-LIKE"/>
    <property type="match status" value="1"/>
</dbReference>
<dbReference type="SMART" id="SM00034">
    <property type="entry name" value="CLECT"/>
    <property type="match status" value="1"/>
</dbReference>
<dbReference type="STRING" id="10029.G3H962"/>
<dbReference type="eggNOG" id="KOG1198">
    <property type="taxonomic scope" value="Eukaryota"/>
</dbReference>
<dbReference type="InParanoid" id="G3H962"/>
<name>G3H962_CRIGR</name>
<comment type="similarity">
    <text evidence="1">Belongs to the zinc-containing alcohol dehydrogenase family. Quinone oxidoreductase subfamily.</text>
</comment>
<dbReference type="CDD" id="cd08275">
    <property type="entry name" value="MDR3"/>
    <property type="match status" value="1"/>
</dbReference>
<dbReference type="AlphaFoldDB" id="G3H962"/>
<evidence type="ECO:0000259" key="5">
    <source>
        <dbReference type="PROSITE" id="PS50041"/>
    </source>
</evidence>
<dbReference type="InterPro" id="IPR036291">
    <property type="entry name" value="NAD(P)-bd_dom_sf"/>
</dbReference>
<evidence type="ECO:0000256" key="1">
    <source>
        <dbReference type="ARBA" id="ARBA00010371"/>
    </source>
</evidence>
<dbReference type="GO" id="GO:0008270">
    <property type="term" value="F:zinc ion binding"/>
    <property type="evidence" value="ECO:0007669"/>
    <property type="project" value="InterPro"/>
</dbReference>
<dbReference type="InterPro" id="IPR011032">
    <property type="entry name" value="GroES-like_sf"/>
</dbReference>
<reference evidence="7" key="1">
    <citation type="journal article" date="2011" name="Nat. Biotechnol.">
        <title>The genomic sequence of the Chinese hamster ovary (CHO)-K1 cell line.</title>
        <authorList>
            <person name="Xu X."/>
            <person name="Nagarajan H."/>
            <person name="Lewis N.E."/>
            <person name="Pan S."/>
            <person name="Cai Z."/>
            <person name="Liu X."/>
            <person name="Chen W."/>
            <person name="Xie M."/>
            <person name="Wang W."/>
            <person name="Hammond S."/>
            <person name="Andersen M.R."/>
            <person name="Neff N."/>
            <person name="Passarelli B."/>
            <person name="Koh W."/>
            <person name="Fan H.C."/>
            <person name="Wang J."/>
            <person name="Gui Y."/>
            <person name="Lee K.H."/>
            <person name="Betenbaugh M.J."/>
            <person name="Quake S.R."/>
            <person name="Famili I."/>
            <person name="Palsson B.O."/>
            <person name="Wang J."/>
        </authorList>
    </citation>
    <scope>NUCLEOTIDE SEQUENCE [LARGE SCALE GENOMIC DNA]</scope>
    <source>
        <strain evidence="7">CHO K1 cell line</strain>
    </source>
</reference>
<protein>
    <submittedName>
        <fullName evidence="6">Synaptic vesicle membrane protein VAT-1-like-like</fullName>
    </submittedName>
</protein>
<dbReference type="Pfam" id="PF00059">
    <property type="entry name" value="Lectin_C"/>
    <property type="match status" value="1"/>
</dbReference>
<dbReference type="EMBL" id="JH000223">
    <property type="protein sequence ID" value="EGV91768.1"/>
    <property type="molecule type" value="Genomic_DNA"/>
</dbReference>
<keyword evidence="2" id="KW-0430">Lectin</keyword>
<feature type="domain" description="C-type lectin" evidence="5">
    <location>
        <begin position="436"/>
        <end position="554"/>
    </location>
</feature>
<dbReference type="InterPro" id="IPR002364">
    <property type="entry name" value="Quin_OxRdtase/zeta-crystal_CS"/>
</dbReference>
<dbReference type="CDD" id="cd03596">
    <property type="entry name" value="CLECT_tetranectin_like"/>
    <property type="match status" value="1"/>
</dbReference>
<dbReference type="PROSITE" id="PS01162">
    <property type="entry name" value="QOR_ZETA_CRYSTAL"/>
    <property type="match status" value="1"/>
</dbReference>
<evidence type="ECO:0000256" key="2">
    <source>
        <dbReference type="ARBA" id="ARBA00022734"/>
    </source>
</evidence>
<dbReference type="Gene3D" id="3.40.50.720">
    <property type="entry name" value="NAD(P)-binding Rossmann-like Domain"/>
    <property type="match status" value="1"/>
</dbReference>
<dbReference type="PANTHER" id="PTHR44054">
    <property type="entry name" value="SYNAPTIC VESICLE MEMBRANE PROTEIN VAT-1 HOMOLOG-LIKE"/>
    <property type="match status" value="1"/>
</dbReference>
<organism evidence="6 7">
    <name type="scientific">Cricetulus griseus</name>
    <name type="common">Chinese hamster</name>
    <name type="synonym">Cricetulus barabensis griseus</name>
    <dbReference type="NCBI Taxonomy" id="10029"/>
    <lineage>
        <taxon>Eukaryota</taxon>
        <taxon>Metazoa</taxon>
        <taxon>Chordata</taxon>
        <taxon>Craniata</taxon>
        <taxon>Vertebrata</taxon>
        <taxon>Euteleostomi</taxon>
        <taxon>Mammalia</taxon>
        <taxon>Eutheria</taxon>
        <taxon>Euarchontoglires</taxon>
        <taxon>Glires</taxon>
        <taxon>Rodentia</taxon>
        <taxon>Myomorpha</taxon>
        <taxon>Muroidea</taxon>
        <taxon>Cricetidae</taxon>
        <taxon>Cricetinae</taxon>
        <taxon>Cricetulus</taxon>
    </lineage>
</organism>
<keyword evidence="4" id="KW-1015">Disulfide bond</keyword>
<dbReference type="GO" id="GO:0030246">
    <property type="term" value="F:carbohydrate binding"/>
    <property type="evidence" value="ECO:0007669"/>
    <property type="project" value="UniProtKB-KW"/>
</dbReference>
<dbReference type="PaxDb" id="10029-XP_007630047.1"/>
<evidence type="ECO:0000256" key="4">
    <source>
        <dbReference type="ARBA" id="ARBA00023157"/>
    </source>
</evidence>
<dbReference type="PROSITE" id="PS50041">
    <property type="entry name" value="C_TYPE_LECTIN_2"/>
    <property type="match status" value="1"/>
</dbReference>
<dbReference type="Pfam" id="PF08240">
    <property type="entry name" value="ADH_N"/>
    <property type="match status" value="1"/>
</dbReference>
<dbReference type="InterPro" id="IPR001304">
    <property type="entry name" value="C-type_lectin-like"/>
</dbReference>
<evidence type="ECO:0000256" key="3">
    <source>
        <dbReference type="ARBA" id="ARBA00023002"/>
    </source>
</evidence>
<gene>
    <name evidence="6" type="ORF">I79_006926</name>
</gene>
<evidence type="ECO:0000313" key="6">
    <source>
        <dbReference type="EMBL" id="EGV91768.1"/>
    </source>
</evidence>
<dbReference type="PROSITE" id="PS00615">
    <property type="entry name" value="C_TYPE_LECTIN_1"/>
    <property type="match status" value="1"/>
</dbReference>
<dbReference type="InterPro" id="IPR018378">
    <property type="entry name" value="C-type_lectin_CS"/>
</dbReference>
<evidence type="ECO:0000313" key="7">
    <source>
        <dbReference type="Proteomes" id="UP000001075"/>
    </source>
</evidence>
<dbReference type="InterPro" id="IPR013154">
    <property type="entry name" value="ADH-like_N"/>
</dbReference>
<accession>G3H962</accession>
<proteinExistence type="inferred from homology"/>
<sequence length="558" mass="62203">MFHTLFAEIQSLELGVLDDIVQRIGLNFIDLMVRQGNIDNPPKTPLVPGFECSGIVEALGDSVKGYEIGDRVMAFVNYNAWAEVVCTPVEFVYKIPDDMSFPEAAAFPMNFVTAYTMLFEIANLREGMSVLVHSAGGGVGQAVAQLCSTVPNVTVFGTASTFKHEAIKDSVTHLFDRNADYVQEVKRISAEGVDIVLDCLCGDNTGKGLSLLKPLGTYILYGSSNMVTGETKSFFSFAKSWWQVEKVNPIKLYEENKVIAGFSLLNLLFKQGRSGLIRGVVEKLIGLYNQKKIKPVVDSLWALEENTPIKKWGTELNRQFSIEESKMAERHTRKCSTSLAIREMQICSSAADQVARLACPRTMAKNGLVICILVASLLLDQTNSYPSRVKARKHSKRRVKEKDGDLKSQVEKLWREVNALKEMQALQTVCLRGTKVHKKCYLASEGLKHYHEANEDCISKGGTLVVPRNSDEINVLRDYSKKSLPGVNDFWLGINDMVTEGKFLDVHGFAVSFLNWDRAQPSGGKRENCVLFSQSAQGKWSDEACRSSKRYICEFIIP</sequence>
<dbReference type="SUPFAM" id="SSF56436">
    <property type="entry name" value="C-type lectin-like"/>
    <property type="match status" value="1"/>
</dbReference>
<dbReference type="InterPro" id="IPR016187">
    <property type="entry name" value="CTDL_fold"/>
</dbReference>